<reference evidence="2 3" key="1">
    <citation type="submission" date="2024-04" db="EMBL/GenBank/DDBJ databases">
        <title>Tritrichomonas musculus Genome.</title>
        <authorList>
            <person name="Alves-Ferreira E."/>
            <person name="Grigg M."/>
            <person name="Lorenzi H."/>
            <person name="Galac M."/>
        </authorList>
    </citation>
    <scope>NUCLEOTIDE SEQUENCE [LARGE SCALE GENOMIC DNA]</scope>
    <source>
        <strain evidence="2 3">EAF2021</strain>
    </source>
</reference>
<accession>A0ABR2KBJ2</accession>
<gene>
    <name evidence="2" type="ORF">M9Y10_039551</name>
    <name evidence="1" type="ORF">M9Y10_040248</name>
</gene>
<comment type="caution">
    <text evidence="2">The sequence shown here is derived from an EMBL/GenBank/DDBJ whole genome shotgun (WGS) entry which is preliminary data.</text>
</comment>
<evidence type="ECO:0000313" key="3">
    <source>
        <dbReference type="Proteomes" id="UP001470230"/>
    </source>
</evidence>
<name>A0ABR2KBJ2_9EUKA</name>
<keyword evidence="3" id="KW-1185">Reference proteome</keyword>
<organism evidence="2 3">
    <name type="scientific">Tritrichomonas musculus</name>
    <dbReference type="NCBI Taxonomy" id="1915356"/>
    <lineage>
        <taxon>Eukaryota</taxon>
        <taxon>Metamonada</taxon>
        <taxon>Parabasalia</taxon>
        <taxon>Tritrichomonadida</taxon>
        <taxon>Tritrichomonadidae</taxon>
        <taxon>Tritrichomonas</taxon>
    </lineage>
</organism>
<dbReference type="EMBL" id="JAPFFF010000642">
    <property type="protein sequence ID" value="KAK8833811.1"/>
    <property type="molecule type" value="Genomic_DNA"/>
</dbReference>
<evidence type="ECO:0000313" key="1">
    <source>
        <dbReference type="EMBL" id="KAK8833811.1"/>
    </source>
</evidence>
<proteinExistence type="predicted"/>
<evidence type="ECO:0000313" key="2">
    <source>
        <dbReference type="EMBL" id="KAK8888472.1"/>
    </source>
</evidence>
<sequence length="221" mass="25563">MDDVENIIREDEPIQNNFAFITRIPEHIFSQIREGYSIKIIPRVKNEPLRFDLLNENGDKVGDFQSNPEEIKDSQFDSILQKDGDSFARVLPIPPDFSFKTHQSHVIEIKEHTKKHENMSQGIQIIKNLHNEGSDVFRDWSAKKAYDSILVMKQRFQKSKKNIFSLLDEFQTAINSNPQILTDPSILQSISTDINAYLNDMKSVTQCVDNFSKANQHQIKV</sequence>
<dbReference type="Proteomes" id="UP001470230">
    <property type="component" value="Unassembled WGS sequence"/>
</dbReference>
<dbReference type="EMBL" id="JAPFFF010000006">
    <property type="protein sequence ID" value="KAK8888472.1"/>
    <property type="molecule type" value="Genomic_DNA"/>
</dbReference>
<protein>
    <submittedName>
        <fullName evidence="2">Uncharacterized protein</fullName>
    </submittedName>
</protein>